<dbReference type="EMBL" id="KB320620">
    <property type="protein sequence ID" value="ELW67228.1"/>
    <property type="molecule type" value="Genomic_DNA"/>
</dbReference>
<feature type="compositionally biased region" description="Low complexity" evidence="1">
    <location>
        <begin position="49"/>
        <end position="62"/>
    </location>
</feature>
<dbReference type="AlphaFoldDB" id="L9KWZ2"/>
<feature type="region of interest" description="Disordered" evidence="1">
    <location>
        <begin position="44"/>
        <end position="77"/>
    </location>
</feature>
<protein>
    <submittedName>
        <fullName evidence="2">Uncharacterized protein</fullName>
    </submittedName>
</protein>
<gene>
    <name evidence="2" type="ORF">TREES_T100015907</name>
</gene>
<reference evidence="3" key="1">
    <citation type="submission" date="2012-07" db="EMBL/GenBank/DDBJ databases">
        <title>Genome of the Chinese tree shrew, a rising model animal genetically related to primates.</title>
        <authorList>
            <person name="Zhang G."/>
            <person name="Fan Y."/>
            <person name="Yao Y."/>
            <person name="Huang Z."/>
        </authorList>
    </citation>
    <scope>NUCLEOTIDE SEQUENCE [LARGE SCALE GENOMIC DNA]</scope>
</reference>
<evidence type="ECO:0000313" key="2">
    <source>
        <dbReference type="EMBL" id="ELW67228.1"/>
    </source>
</evidence>
<proteinExistence type="predicted"/>
<dbReference type="InParanoid" id="L9KWZ2"/>
<dbReference type="Proteomes" id="UP000011518">
    <property type="component" value="Unassembled WGS sequence"/>
</dbReference>
<organism evidence="2 3">
    <name type="scientific">Tupaia chinensis</name>
    <name type="common">Chinese tree shrew</name>
    <name type="synonym">Tupaia belangeri chinensis</name>
    <dbReference type="NCBI Taxonomy" id="246437"/>
    <lineage>
        <taxon>Eukaryota</taxon>
        <taxon>Metazoa</taxon>
        <taxon>Chordata</taxon>
        <taxon>Craniata</taxon>
        <taxon>Vertebrata</taxon>
        <taxon>Euteleostomi</taxon>
        <taxon>Mammalia</taxon>
        <taxon>Eutheria</taxon>
        <taxon>Euarchontoglires</taxon>
        <taxon>Scandentia</taxon>
        <taxon>Tupaiidae</taxon>
        <taxon>Tupaia</taxon>
    </lineage>
</organism>
<accession>L9KWZ2</accession>
<evidence type="ECO:0000313" key="3">
    <source>
        <dbReference type="Proteomes" id="UP000011518"/>
    </source>
</evidence>
<name>L9KWZ2_TUPCH</name>
<keyword evidence="3" id="KW-1185">Reference proteome</keyword>
<reference evidence="3" key="2">
    <citation type="journal article" date="2013" name="Nat. Commun.">
        <title>Genome of the Chinese tree shrew.</title>
        <authorList>
            <person name="Fan Y."/>
            <person name="Huang Z.Y."/>
            <person name="Cao C.C."/>
            <person name="Chen C.S."/>
            <person name="Chen Y.X."/>
            <person name="Fan D.D."/>
            <person name="He J."/>
            <person name="Hou H.L."/>
            <person name="Hu L."/>
            <person name="Hu X.T."/>
            <person name="Jiang X.T."/>
            <person name="Lai R."/>
            <person name="Lang Y.S."/>
            <person name="Liang B."/>
            <person name="Liao S.G."/>
            <person name="Mu D."/>
            <person name="Ma Y.Y."/>
            <person name="Niu Y.Y."/>
            <person name="Sun X.Q."/>
            <person name="Xia J.Q."/>
            <person name="Xiao J."/>
            <person name="Xiong Z.Q."/>
            <person name="Xu L."/>
            <person name="Yang L."/>
            <person name="Zhang Y."/>
            <person name="Zhao W."/>
            <person name="Zhao X.D."/>
            <person name="Zheng Y.T."/>
            <person name="Zhou J.M."/>
            <person name="Zhu Y.B."/>
            <person name="Zhang G.J."/>
            <person name="Wang J."/>
            <person name="Yao Y.G."/>
        </authorList>
    </citation>
    <scope>NUCLEOTIDE SEQUENCE [LARGE SCALE GENOMIC DNA]</scope>
</reference>
<evidence type="ECO:0000256" key="1">
    <source>
        <dbReference type="SAM" id="MobiDB-lite"/>
    </source>
</evidence>
<sequence length="110" mass="12020">MKRQKSSDFVFSTRALAMGCPWCISKLQFGSAAIFQRLSLCLSQGQPCSTSPPTATATSSSHPADESPQCPPLAPRENHCQQRHCLSTHCNLKVKHPPDIVSSHNISFII</sequence>